<evidence type="ECO:0000313" key="4">
    <source>
        <dbReference type="Proteomes" id="UP000241229"/>
    </source>
</evidence>
<dbReference type="PANTHER" id="PTHR33619">
    <property type="entry name" value="POLYSACCHARIDE EXPORT PROTEIN GFCE-RELATED"/>
    <property type="match status" value="1"/>
</dbReference>
<dbReference type="InterPro" id="IPR049712">
    <property type="entry name" value="Poly_export"/>
</dbReference>
<dbReference type="GO" id="GO:0015159">
    <property type="term" value="F:polysaccharide transmembrane transporter activity"/>
    <property type="evidence" value="ECO:0007669"/>
    <property type="project" value="InterPro"/>
</dbReference>
<keyword evidence="1" id="KW-0732">Signal</keyword>
<dbReference type="AlphaFoldDB" id="A0A2P7S252"/>
<dbReference type="Proteomes" id="UP000241229">
    <property type="component" value="Unassembled WGS sequence"/>
</dbReference>
<organism evidence="3 4">
    <name type="scientific">Kumtagia ephedrae</name>
    <dbReference type="NCBI Taxonomy" id="2116701"/>
    <lineage>
        <taxon>Bacteria</taxon>
        <taxon>Pseudomonadati</taxon>
        <taxon>Pseudomonadota</taxon>
        <taxon>Alphaproteobacteria</taxon>
        <taxon>Hyphomicrobiales</taxon>
        <taxon>Phyllobacteriaceae</taxon>
        <taxon>Kumtagia</taxon>
    </lineage>
</organism>
<evidence type="ECO:0000259" key="2">
    <source>
        <dbReference type="Pfam" id="PF02563"/>
    </source>
</evidence>
<evidence type="ECO:0000256" key="1">
    <source>
        <dbReference type="ARBA" id="ARBA00022729"/>
    </source>
</evidence>
<protein>
    <submittedName>
        <fullName evidence="3">Capsule biosynthesis protein</fullName>
    </submittedName>
</protein>
<dbReference type="Pfam" id="PF02563">
    <property type="entry name" value="Poly_export"/>
    <property type="match status" value="1"/>
</dbReference>
<dbReference type="Gene3D" id="3.10.560.10">
    <property type="entry name" value="Outer membrane lipoprotein wza domain like"/>
    <property type="match status" value="2"/>
</dbReference>
<keyword evidence="4" id="KW-1185">Reference proteome</keyword>
<dbReference type="PANTHER" id="PTHR33619:SF3">
    <property type="entry name" value="POLYSACCHARIDE EXPORT PROTEIN GFCE-RELATED"/>
    <property type="match status" value="1"/>
</dbReference>
<name>A0A2P7S252_9HYPH</name>
<dbReference type="InterPro" id="IPR003715">
    <property type="entry name" value="Poly_export_N"/>
</dbReference>
<gene>
    <name evidence="3" type="ORF">C7I84_20250</name>
</gene>
<dbReference type="EMBL" id="PXYK01000021">
    <property type="protein sequence ID" value="PSJ56506.1"/>
    <property type="molecule type" value="Genomic_DNA"/>
</dbReference>
<proteinExistence type="predicted"/>
<dbReference type="OrthoDB" id="7198507at2"/>
<dbReference type="Gene3D" id="3.30.1950.10">
    <property type="entry name" value="wza like domain"/>
    <property type="match status" value="1"/>
</dbReference>
<feature type="domain" description="Polysaccharide export protein N-terminal" evidence="2">
    <location>
        <begin position="144"/>
        <end position="222"/>
    </location>
</feature>
<comment type="caution">
    <text evidence="3">The sequence shown here is derived from an EMBL/GenBank/DDBJ whole genome shotgun (WGS) entry which is preliminary data.</text>
</comment>
<sequence>MLMIRRSLTLTLWVQSVMSSRAAGRSRGDRVGEAEGIGLASDCLIELSSARSGRAGLTARRVVVAALLPMLVAGCNAFSGDGPMASSIVSASDNKGQNPRQNPKQQYVFDVVDMTPNVASVVAAYQSPAFNKTFGLGKGGVNPTIGVGDVLQITIFEAGPDGLFSTQDNKATSVTVTVQPDGRAPVPYIGAVQFAGNTLEAARNSIVQSLKTRAVEPDVIVGLAENASRTIAVNGVVGKPSVVPLGLSSERLTDVIAKAGGPTNPPYDTFVTLTRGGRTGKALLQTLIDRPSENIFARPGDQLFLTHDPQTFSVLGSTGKTAKIPLGAASISVIEAAALAGGANASRANPRGLFIFRYEYAPVLRSILGEQRFQVLASKGMHPNAADMYPIVYRIDLSKPDAYLVGQNFPMRNKDVLYLAQHPSVEIFRFMSAVAQTFVIARAVSSF</sequence>
<reference evidence="3 4" key="1">
    <citation type="submission" date="2018-03" db="EMBL/GenBank/DDBJ databases">
        <title>The draft genome of Mesorhizobium sp. 6GN-30.</title>
        <authorList>
            <person name="Liu L."/>
            <person name="Li L."/>
            <person name="Wang T."/>
            <person name="Zhang X."/>
            <person name="Liang L."/>
        </authorList>
    </citation>
    <scope>NUCLEOTIDE SEQUENCE [LARGE SCALE GENOMIC DNA]</scope>
    <source>
        <strain evidence="3 4">6GN30</strain>
    </source>
</reference>
<accession>A0A2P7S252</accession>
<evidence type="ECO:0000313" key="3">
    <source>
        <dbReference type="EMBL" id="PSJ56506.1"/>
    </source>
</evidence>